<dbReference type="PANTHER" id="PTHR38733:SF1">
    <property type="entry name" value="TYPE IV METHYL-DIRECTED RESTRICTION ENZYME ECOKMCRBC"/>
    <property type="match status" value="1"/>
</dbReference>
<dbReference type="AlphaFoldDB" id="K2QGN5"/>
<dbReference type="eggNOG" id="COG4268">
    <property type="taxonomic scope" value="Bacteria"/>
</dbReference>
<dbReference type="Proteomes" id="UP000007364">
    <property type="component" value="Unassembled WGS sequence"/>
</dbReference>
<comment type="caution">
    <text evidence="1">The sequence shown here is derived from an EMBL/GenBank/DDBJ whole genome shotgun (WGS) entry which is preliminary data.</text>
</comment>
<dbReference type="RefSeq" id="WP_008992922.1">
    <property type="nucleotide sequence ID" value="NZ_AMSG01000050.1"/>
</dbReference>
<dbReference type="STRING" id="555500.I215_15502"/>
<dbReference type="Pfam" id="PF10117">
    <property type="entry name" value="McrBC"/>
    <property type="match status" value="1"/>
</dbReference>
<evidence type="ECO:0008006" key="3">
    <source>
        <dbReference type="Google" id="ProtNLM"/>
    </source>
</evidence>
<keyword evidence="2" id="KW-1185">Reference proteome</keyword>
<dbReference type="REBASE" id="57473">
    <property type="entry name" value="Gma1215McrBCP"/>
</dbReference>
<accession>K2QGN5</accession>
<reference evidence="1 2" key="1">
    <citation type="journal article" date="2012" name="J. Bacteriol.">
        <title>Genome Sequence of Galbibacter marinum Type Strain ck-I2-15.</title>
        <authorList>
            <person name="Lai Q."/>
            <person name="Li C."/>
            <person name="Shao Z."/>
        </authorList>
    </citation>
    <scope>NUCLEOTIDE SEQUENCE [LARGE SCALE GENOMIC DNA]</scope>
    <source>
        <strain evidence="2">ck-I2-15</strain>
    </source>
</reference>
<evidence type="ECO:0000313" key="2">
    <source>
        <dbReference type="Proteomes" id="UP000007364"/>
    </source>
</evidence>
<dbReference type="OrthoDB" id="307209at2"/>
<protein>
    <recommendedName>
        <fullName evidence="3">5-methylcytosine restriction system component-like protein</fullName>
    </recommendedName>
</protein>
<evidence type="ECO:0000313" key="1">
    <source>
        <dbReference type="EMBL" id="EKF53842.1"/>
    </source>
</evidence>
<name>K2QGN5_9FLAO</name>
<dbReference type="InterPro" id="IPR019292">
    <property type="entry name" value="McrC"/>
</dbReference>
<organism evidence="1 2">
    <name type="scientific">Galbibacter marinus</name>
    <dbReference type="NCBI Taxonomy" id="555500"/>
    <lineage>
        <taxon>Bacteria</taxon>
        <taxon>Pseudomonadati</taxon>
        <taxon>Bacteroidota</taxon>
        <taxon>Flavobacteriia</taxon>
        <taxon>Flavobacteriales</taxon>
        <taxon>Flavobacteriaceae</taxon>
        <taxon>Galbibacter</taxon>
    </lineage>
</organism>
<sequence>MISLFEYGKWSTISERKTLEDILLSIWQSRIFTHDFVLSDNEKDKRYQPFLQFDGNSIRAKNYVGFIQNGAEIIEIYPKVFKSNDTAIGSKELMLKHIFYWFRYCRKWRFPFSQASLDTSETTEFPELIINLIANQFLEAVANQPLTMYQELEEAMQTPRGSINFKRYITNSISYGSYQSIECDYEPFLFDNKVNRAIKYCSRLLLNQTRFYENQKILQDVIFILDEVDDLPCSVHDIEKISINSFFEEYKLVLDSCKLILNQQLYSNNTYDLSQWCLLFPMEYIFEDFLAGFLETWFSKDWKVHYQKSDMYLAETSEGNNVFNMQHDIFLTAKDESKRKIIVDTKYKLRPTKFKDDPKKGVSQNDLYQMVSYAFKRGCTDIILIYPNISESVMPPDRFVISSGFNESEKINVTAMEIPFWSLNNFEQLDTRLKETIAWNMNRI</sequence>
<gene>
    <name evidence="1" type="ORF">I215_15502</name>
</gene>
<dbReference type="EMBL" id="AMSG01000050">
    <property type="protein sequence ID" value="EKF53842.1"/>
    <property type="molecule type" value="Genomic_DNA"/>
</dbReference>
<dbReference type="PANTHER" id="PTHR38733">
    <property type="entry name" value="PROTEIN MCRC"/>
    <property type="match status" value="1"/>
</dbReference>
<proteinExistence type="predicted"/>
<dbReference type="PATRIC" id="fig|555500.3.peg.3192"/>